<proteinExistence type="predicted"/>
<sequence length="157" mass="18388">MHKLLEPEFNQFLLRVPVVRYFEFMVNIYIDSKLLQTSTISACLYGYVHVELLPRYESYWDWFNFKNLKSNSKEEKVNLVGQQRSHNDMKRRINHHLPQVNQAWLQRVPNHEIVIVAGSLCLGKEKAVYENVEEWGLDSDTTASNTGRLNGACNLME</sequence>
<evidence type="ECO:0000313" key="1">
    <source>
        <dbReference type="EMBL" id="KNC22976.1"/>
    </source>
</evidence>
<dbReference type="EMBL" id="JRES01001427">
    <property type="protein sequence ID" value="KNC22976.1"/>
    <property type="molecule type" value="Genomic_DNA"/>
</dbReference>
<evidence type="ECO:0000313" key="2">
    <source>
        <dbReference type="Proteomes" id="UP000037069"/>
    </source>
</evidence>
<gene>
    <name evidence="1" type="ORF">FF38_03594</name>
</gene>
<dbReference type="AlphaFoldDB" id="A0A0L0BSI7"/>
<protein>
    <submittedName>
        <fullName evidence="1">Uncharacterized protein</fullName>
    </submittedName>
</protein>
<keyword evidence="2" id="KW-1185">Reference proteome</keyword>
<comment type="caution">
    <text evidence="1">The sequence shown here is derived from an EMBL/GenBank/DDBJ whole genome shotgun (WGS) entry which is preliminary data.</text>
</comment>
<reference evidence="1 2" key="1">
    <citation type="journal article" date="2015" name="Nat. Commun.">
        <title>Lucilia cuprina genome unlocks parasitic fly biology to underpin future interventions.</title>
        <authorList>
            <person name="Anstead C.A."/>
            <person name="Korhonen P.K."/>
            <person name="Young N.D."/>
            <person name="Hall R.S."/>
            <person name="Jex A.R."/>
            <person name="Murali S.C."/>
            <person name="Hughes D.S."/>
            <person name="Lee S.F."/>
            <person name="Perry T."/>
            <person name="Stroehlein A.J."/>
            <person name="Ansell B.R."/>
            <person name="Breugelmans B."/>
            <person name="Hofmann A."/>
            <person name="Qu J."/>
            <person name="Dugan S."/>
            <person name="Lee S.L."/>
            <person name="Chao H."/>
            <person name="Dinh H."/>
            <person name="Han Y."/>
            <person name="Doddapaneni H.V."/>
            <person name="Worley K.C."/>
            <person name="Muzny D.M."/>
            <person name="Ioannidis P."/>
            <person name="Waterhouse R.M."/>
            <person name="Zdobnov E.M."/>
            <person name="James P.J."/>
            <person name="Bagnall N.H."/>
            <person name="Kotze A.C."/>
            <person name="Gibbs R.A."/>
            <person name="Richards S."/>
            <person name="Batterham P."/>
            <person name="Gasser R.B."/>
        </authorList>
    </citation>
    <scope>NUCLEOTIDE SEQUENCE [LARGE SCALE GENOMIC DNA]</scope>
    <source>
        <strain evidence="1 2">LS</strain>
        <tissue evidence="1">Full body</tissue>
    </source>
</reference>
<accession>A0A0L0BSI7</accession>
<dbReference type="Proteomes" id="UP000037069">
    <property type="component" value="Unassembled WGS sequence"/>
</dbReference>
<organism evidence="1 2">
    <name type="scientific">Lucilia cuprina</name>
    <name type="common">Green bottle fly</name>
    <name type="synonym">Australian sheep blowfly</name>
    <dbReference type="NCBI Taxonomy" id="7375"/>
    <lineage>
        <taxon>Eukaryota</taxon>
        <taxon>Metazoa</taxon>
        <taxon>Ecdysozoa</taxon>
        <taxon>Arthropoda</taxon>
        <taxon>Hexapoda</taxon>
        <taxon>Insecta</taxon>
        <taxon>Pterygota</taxon>
        <taxon>Neoptera</taxon>
        <taxon>Endopterygota</taxon>
        <taxon>Diptera</taxon>
        <taxon>Brachycera</taxon>
        <taxon>Muscomorpha</taxon>
        <taxon>Oestroidea</taxon>
        <taxon>Calliphoridae</taxon>
        <taxon>Luciliinae</taxon>
        <taxon>Lucilia</taxon>
    </lineage>
</organism>
<name>A0A0L0BSI7_LUCCU</name>